<reference evidence="2" key="1">
    <citation type="journal article" date="2015" name="Nature">
        <title>Complex archaea that bridge the gap between prokaryotes and eukaryotes.</title>
        <authorList>
            <person name="Spang A."/>
            <person name="Saw J.H."/>
            <person name="Jorgensen S.L."/>
            <person name="Zaremba-Niedzwiedzka K."/>
            <person name="Martijn J."/>
            <person name="Lind A.E."/>
            <person name="van Eijk R."/>
            <person name="Schleper C."/>
            <person name="Guy L."/>
            <person name="Ettema T.J."/>
        </authorList>
    </citation>
    <scope>NUCLEOTIDE SEQUENCE</scope>
</reference>
<comment type="caution">
    <text evidence="2">The sequence shown here is derived from an EMBL/GenBank/DDBJ whole genome shotgun (WGS) entry which is preliminary data.</text>
</comment>
<evidence type="ECO:0000313" key="2">
    <source>
        <dbReference type="EMBL" id="KKL87330.1"/>
    </source>
</evidence>
<dbReference type="AlphaFoldDB" id="A0A0F9I0B6"/>
<accession>A0A0F9I0B6</accession>
<feature type="region of interest" description="Disordered" evidence="1">
    <location>
        <begin position="12"/>
        <end position="32"/>
    </location>
</feature>
<proteinExistence type="predicted"/>
<dbReference type="EMBL" id="LAZR01020862">
    <property type="protein sequence ID" value="KKL87330.1"/>
    <property type="molecule type" value="Genomic_DNA"/>
</dbReference>
<gene>
    <name evidence="2" type="ORF">LCGC14_1935790</name>
</gene>
<organism evidence="2">
    <name type="scientific">marine sediment metagenome</name>
    <dbReference type="NCBI Taxonomy" id="412755"/>
    <lineage>
        <taxon>unclassified sequences</taxon>
        <taxon>metagenomes</taxon>
        <taxon>ecological metagenomes</taxon>
    </lineage>
</organism>
<sequence length="120" mass="12925">MTAQVRTIVLHESANETAGGNSDDTPEIPSDGPSVMYLDITAVGGTAPVLDIDIEVRDPISGEYIVLVAIPQKNATGFTRFTDALLDELRDAIYRIVWTIGGTASPNFTFSLAWVLKDRG</sequence>
<name>A0A0F9I0B6_9ZZZZ</name>
<protein>
    <submittedName>
        <fullName evidence="2">Uncharacterized protein</fullName>
    </submittedName>
</protein>
<evidence type="ECO:0000256" key="1">
    <source>
        <dbReference type="SAM" id="MobiDB-lite"/>
    </source>
</evidence>